<evidence type="ECO:0000259" key="6">
    <source>
        <dbReference type="SMART" id="SM00827"/>
    </source>
</evidence>
<dbReference type="InterPro" id="IPR016036">
    <property type="entry name" value="Malonyl_transacylase_ACP-bd"/>
</dbReference>
<proteinExistence type="inferred from homology"/>
<comment type="similarity">
    <text evidence="1">Belongs to the FabD family.</text>
</comment>
<gene>
    <name evidence="7" type="primary">fabD</name>
    <name evidence="7" type="ORF">EDM21_03525</name>
</gene>
<dbReference type="SUPFAM" id="SSF55048">
    <property type="entry name" value="Probable ACP-binding domain of malonyl-CoA ACP transacylase"/>
    <property type="match status" value="1"/>
</dbReference>
<dbReference type="GO" id="GO:0004314">
    <property type="term" value="F:[acyl-carrier-protein] S-malonyltransferase activity"/>
    <property type="evidence" value="ECO:0007669"/>
    <property type="project" value="UniProtKB-EC"/>
</dbReference>
<dbReference type="SMART" id="SM00827">
    <property type="entry name" value="PKS_AT"/>
    <property type="match status" value="1"/>
</dbReference>
<feature type="domain" description="Malonyl-CoA:ACP transacylase (MAT)" evidence="6">
    <location>
        <begin position="7"/>
        <end position="337"/>
    </location>
</feature>
<comment type="caution">
    <text evidence="7">The sequence shown here is derived from an EMBL/GenBank/DDBJ whole genome shotgun (WGS) entry which is preliminary data.</text>
</comment>
<dbReference type="Proteomes" id="UP000490800">
    <property type="component" value="Unassembled WGS sequence"/>
</dbReference>
<dbReference type="Gene3D" id="3.30.70.250">
    <property type="entry name" value="Malonyl-CoA ACP transacylase, ACP-binding"/>
    <property type="match status" value="1"/>
</dbReference>
<comment type="catalytic activity">
    <reaction evidence="5">
        <text>holo-[ACP] + malonyl-CoA = malonyl-[ACP] + CoA</text>
        <dbReference type="Rhea" id="RHEA:41792"/>
        <dbReference type="Rhea" id="RHEA-COMP:9623"/>
        <dbReference type="Rhea" id="RHEA-COMP:9685"/>
        <dbReference type="ChEBI" id="CHEBI:57287"/>
        <dbReference type="ChEBI" id="CHEBI:57384"/>
        <dbReference type="ChEBI" id="CHEBI:64479"/>
        <dbReference type="ChEBI" id="CHEBI:78449"/>
        <dbReference type="EC" id="2.3.1.39"/>
    </reaction>
</comment>
<dbReference type="GO" id="GO:0005829">
    <property type="term" value="C:cytosol"/>
    <property type="evidence" value="ECO:0007669"/>
    <property type="project" value="TreeGrafter"/>
</dbReference>
<dbReference type="AlphaFoldDB" id="A0A7X3JY41"/>
<dbReference type="SUPFAM" id="SSF52151">
    <property type="entry name" value="FabD/lysophospholipase-like"/>
    <property type="match status" value="1"/>
</dbReference>
<dbReference type="InterPro" id="IPR016035">
    <property type="entry name" value="Acyl_Trfase/lysoPLipase"/>
</dbReference>
<dbReference type="EC" id="2.3.1.39" evidence="2"/>
<evidence type="ECO:0000313" key="8">
    <source>
        <dbReference type="Proteomes" id="UP000490800"/>
    </source>
</evidence>
<dbReference type="NCBIfam" id="TIGR00128">
    <property type="entry name" value="fabD"/>
    <property type="match status" value="1"/>
</dbReference>
<dbReference type="Gene3D" id="3.40.366.10">
    <property type="entry name" value="Malonyl-Coenzyme A Acyl Carrier Protein, domain 2"/>
    <property type="match status" value="1"/>
</dbReference>
<dbReference type="OrthoDB" id="9805460at2"/>
<keyword evidence="3 7" id="KW-0808">Transferase</keyword>
<dbReference type="EMBL" id="RHLK01000002">
    <property type="protein sequence ID" value="MVO98612.1"/>
    <property type="molecule type" value="Genomic_DNA"/>
</dbReference>
<evidence type="ECO:0000256" key="4">
    <source>
        <dbReference type="ARBA" id="ARBA00023315"/>
    </source>
</evidence>
<dbReference type="GO" id="GO:0006633">
    <property type="term" value="P:fatty acid biosynthetic process"/>
    <property type="evidence" value="ECO:0007669"/>
    <property type="project" value="TreeGrafter"/>
</dbReference>
<dbReference type="FunFam" id="3.30.70.250:FF:000001">
    <property type="entry name" value="Malonyl CoA-acyl carrier protein transacylase"/>
    <property type="match status" value="1"/>
</dbReference>
<dbReference type="InterPro" id="IPR001227">
    <property type="entry name" value="Ac_transferase_dom_sf"/>
</dbReference>
<dbReference type="InterPro" id="IPR014043">
    <property type="entry name" value="Acyl_transferase_dom"/>
</dbReference>
<dbReference type="PANTHER" id="PTHR42681:SF1">
    <property type="entry name" value="MALONYL-COA-ACYL CARRIER PROTEIN TRANSACYLASE, MITOCHONDRIAL"/>
    <property type="match status" value="1"/>
</dbReference>
<keyword evidence="4 7" id="KW-0012">Acyltransferase</keyword>
<organism evidence="7 8">
    <name type="scientific">Paenibacillus lutrae</name>
    <dbReference type="NCBI Taxonomy" id="2078573"/>
    <lineage>
        <taxon>Bacteria</taxon>
        <taxon>Bacillati</taxon>
        <taxon>Bacillota</taxon>
        <taxon>Bacilli</taxon>
        <taxon>Bacillales</taxon>
        <taxon>Paenibacillaceae</taxon>
        <taxon>Paenibacillus</taxon>
    </lineage>
</organism>
<evidence type="ECO:0000256" key="5">
    <source>
        <dbReference type="ARBA" id="ARBA00048462"/>
    </source>
</evidence>
<keyword evidence="8" id="KW-1185">Reference proteome</keyword>
<protein>
    <recommendedName>
        <fullName evidence="2">[acyl-carrier-protein] S-malonyltransferase</fullName>
        <ecNumber evidence="2">2.3.1.39</ecNumber>
    </recommendedName>
</protein>
<name>A0A7X3JY41_9BACL</name>
<dbReference type="InterPro" id="IPR050858">
    <property type="entry name" value="Mal-CoA-ACP_Trans/PKS_FabD"/>
</dbReference>
<accession>A0A7X3JY41</accession>
<sequence length="427" mass="47155">MNKLAFIFPGQGSQYVGMGKDLVHNYPIAREVFEEASEALGFSLEKYCFDGTMEELSQTEITQPAILTVSVAAFKVITNETDLVPSLVAGHSLGEYSALVSAGVISLADAVRLVHKRGRFMQEAVEQNVGAMAAVYGMDKEIVREVCLSASKDGHEVVISSYNSPEQVVISGHRLAVEQAGASLTGMGAKVIPLRVSAPFHCALMASAGERMRKELEGQVFGSFTYPVISNVTGRPYDRSDEIVQNLTDQITLPVLWSESMKYAVEHGISSVIELGPQTVLRNLMKQNAPDIHACSFGESKDLKAVQEVIAKQQTAEPDKLLFIIRCLAIAVCTRNTNWDNEAYTKGVIEPYRKVQHMLEELESSGGQPTMEQMREALTMLQSVFTTKGTEKEEQQERFEQIQRETRTWELFPQLAEGILEAEPVVL</sequence>
<dbReference type="PANTHER" id="PTHR42681">
    <property type="entry name" value="MALONYL-COA-ACYL CARRIER PROTEIN TRANSACYLASE, MITOCHONDRIAL"/>
    <property type="match status" value="1"/>
</dbReference>
<reference evidence="7 8" key="1">
    <citation type="journal article" date="2019" name="Microorganisms">
        <title>Paenibacillus lutrae sp. nov., A Chitinolytic Species Isolated from A River Otter in Castril Natural Park, Granada, Spain.</title>
        <authorList>
            <person name="Rodriguez M."/>
            <person name="Reina J.C."/>
            <person name="Bejar V."/>
            <person name="Llamas I."/>
        </authorList>
    </citation>
    <scope>NUCLEOTIDE SEQUENCE [LARGE SCALE GENOMIC DNA]</scope>
    <source>
        <strain evidence="7 8">N10</strain>
    </source>
</reference>
<dbReference type="RefSeq" id="WP_157332974.1">
    <property type="nucleotide sequence ID" value="NZ_RHLK01000002.1"/>
</dbReference>
<evidence type="ECO:0000256" key="2">
    <source>
        <dbReference type="ARBA" id="ARBA00013258"/>
    </source>
</evidence>
<evidence type="ECO:0000256" key="1">
    <source>
        <dbReference type="ARBA" id="ARBA00008217"/>
    </source>
</evidence>
<evidence type="ECO:0000256" key="3">
    <source>
        <dbReference type="ARBA" id="ARBA00022679"/>
    </source>
</evidence>
<dbReference type="InterPro" id="IPR004410">
    <property type="entry name" value="Malonyl_CoA-ACP_transAc_FabD"/>
</dbReference>
<evidence type="ECO:0000313" key="7">
    <source>
        <dbReference type="EMBL" id="MVO98612.1"/>
    </source>
</evidence>
<dbReference type="Pfam" id="PF00698">
    <property type="entry name" value="Acyl_transf_1"/>
    <property type="match status" value="1"/>
</dbReference>